<dbReference type="Gene3D" id="3.40.50.300">
    <property type="entry name" value="P-loop containing nucleotide triphosphate hydrolases"/>
    <property type="match status" value="1"/>
</dbReference>
<gene>
    <name evidence="4" type="ORF">FMAN_15298</name>
</gene>
<dbReference type="InterPro" id="IPR007111">
    <property type="entry name" value="NACHT_NTPase"/>
</dbReference>
<dbReference type="PANTHER" id="PTHR10039:SF10">
    <property type="entry name" value="NACHT DOMAIN-CONTAINING PROTEIN"/>
    <property type="match status" value="1"/>
</dbReference>
<reference evidence="5" key="1">
    <citation type="journal article" date="2016" name="Genome Biol. Evol.">
        <title>Comparative 'omics' of the Fusarium fujikuroi species complex highlights differences in genetic potential and metabolite synthesis.</title>
        <authorList>
            <person name="Niehaus E.-M."/>
            <person name="Muensterkoetter M."/>
            <person name="Proctor R.H."/>
            <person name="Brown D.W."/>
            <person name="Sharon A."/>
            <person name="Idan Y."/>
            <person name="Oren-Young L."/>
            <person name="Sieber C.M."/>
            <person name="Novak O."/>
            <person name="Pencik A."/>
            <person name="Tarkowska D."/>
            <person name="Hromadova K."/>
            <person name="Freeman S."/>
            <person name="Maymon M."/>
            <person name="Elazar M."/>
            <person name="Youssef S.A."/>
            <person name="El-Shabrawy E.S.M."/>
            <person name="Shalaby A.B.A."/>
            <person name="Houterman P."/>
            <person name="Brock N.L."/>
            <person name="Burkhardt I."/>
            <person name="Tsavkelova E.A."/>
            <person name="Dickschat J.S."/>
            <person name="Galuszka P."/>
            <person name="Gueldener U."/>
            <person name="Tudzynski B."/>
        </authorList>
    </citation>
    <scope>NUCLEOTIDE SEQUENCE [LARGE SCALE GENOMIC DNA]</scope>
    <source>
        <strain evidence="5">MRC7560</strain>
    </source>
</reference>
<protein>
    <recommendedName>
        <fullName evidence="3">NACHT domain-containing protein</fullName>
    </recommendedName>
</protein>
<evidence type="ECO:0000256" key="2">
    <source>
        <dbReference type="PROSITE-ProRule" id="PRU00023"/>
    </source>
</evidence>
<feature type="domain" description="NACHT" evidence="3">
    <location>
        <begin position="323"/>
        <end position="468"/>
    </location>
</feature>
<feature type="repeat" description="ANK" evidence="2">
    <location>
        <begin position="1097"/>
        <end position="1125"/>
    </location>
</feature>
<dbReference type="GeneID" id="65094540"/>
<dbReference type="RefSeq" id="XP_041690322.1">
    <property type="nucleotide sequence ID" value="XM_041824886.1"/>
</dbReference>
<evidence type="ECO:0000313" key="5">
    <source>
        <dbReference type="Proteomes" id="UP000184255"/>
    </source>
</evidence>
<dbReference type="Pfam" id="PF12796">
    <property type="entry name" value="Ank_2"/>
    <property type="match status" value="1"/>
</dbReference>
<dbReference type="PANTHER" id="PTHR10039">
    <property type="entry name" value="AMELOGENIN"/>
    <property type="match status" value="1"/>
</dbReference>
<dbReference type="Pfam" id="PF24809">
    <property type="entry name" value="DUF7708"/>
    <property type="match status" value="1"/>
</dbReference>
<feature type="repeat" description="ANK" evidence="2">
    <location>
        <begin position="912"/>
        <end position="940"/>
    </location>
</feature>
<keyword evidence="1" id="KW-0677">Repeat</keyword>
<dbReference type="PROSITE" id="PS50297">
    <property type="entry name" value="ANK_REP_REGION"/>
    <property type="match status" value="2"/>
</dbReference>
<evidence type="ECO:0000313" key="4">
    <source>
        <dbReference type="EMBL" id="CVL07164.1"/>
    </source>
</evidence>
<dbReference type="VEuPathDB" id="FungiDB:FMAN_15298"/>
<comment type="caution">
    <text evidence="4">The sequence shown here is derived from an EMBL/GenBank/DDBJ whole genome shotgun (WGS) entry which is preliminary data.</text>
</comment>
<dbReference type="AlphaFoldDB" id="A0A1L7U8Y1"/>
<dbReference type="PROSITE" id="PS50088">
    <property type="entry name" value="ANK_REPEAT"/>
    <property type="match status" value="2"/>
</dbReference>
<name>A0A1L7U8Y1_FUSMA</name>
<dbReference type="InterPro" id="IPR056125">
    <property type="entry name" value="DUF7708"/>
</dbReference>
<dbReference type="InterPro" id="IPR056884">
    <property type="entry name" value="NPHP3-like_N"/>
</dbReference>
<proteinExistence type="predicted"/>
<evidence type="ECO:0000259" key="3">
    <source>
        <dbReference type="PROSITE" id="PS50837"/>
    </source>
</evidence>
<keyword evidence="5" id="KW-1185">Reference proteome</keyword>
<dbReference type="Proteomes" id="UP000184255">
    <property type="component" value="Unassembled WGS sequence"/>
</dbReference>
<dbReference type="InterPro" id="IPR027417">
    <property type="entry name" value="P-loop_NTPase"/>
</dbReference>
<evidence type="ECO:0000256" key="1">
    <source>
        <dbReference type="ARBA" id="ARBA00022737"/>
    </source>
</evidence>
<organism evidence="4 5">
    <name type="scientific">Fusarium mangiferae</name>
    <name type="common">Mango malformation disease fungus</name>
    <dbReference type="NCBI Taxonomy" id="192010"/>
    <lineage>
        <taxon>Eukaryota</taxon>
        <taxon>Fungi</taxon>
        <taxon>Dikarya</taxon>
        <taxon>Ascomycota</taxon>
        <taxon>Pezizomycotina</taxon>
        <taxon>Sordariomycetes</taxon>
        <taxon>Hypocreomycetidae</taxon>
        <taxon>Hypocreales</taxon>
        <taxon>Nectriaceae</taxon>
        <taxon>Fusarium</taxon>
        <taxon>Fusarium fujikuroi species complex</taxon>
    </lineage>
</organism>
<dbReference type="Pfam" id="PF24883">
    <property type="entry name" value="NPHP3_N"/>
    <property type="match status" value="1"/>
</dbReference>
<dbReference type="SUPFAM" id="SSF48403">
    <property type="entry name" value="Ankyrin repeat"/>
    <property type="match status" value="1"/>
</dbReference>
<dbReference type="PROSITE" id="PS50837">
    <property type="entry name" value="NACHT"/>
    <property type="match status" value="1"/>
</dbReference>
<dbReference type="InterPro" id="IPR002110">
    <property type="entry name" value="Ankyrin_rpt"/>
</dbReference>
<dbReference type="SUPFAM" id="SSF52540">
    <property type="entry name" value="P-loop containing nucleoside triphosphate hydrolases"/>
    <property type="match status" value="1"/>
</dbReference>
<dbReference type="InterPro" id="IPR036770">
    <property type="entry name" value="Ankyrin_rpt-contain_sf"/>
</dbReference>
<keyword evidence="2" id="KW-0040">ANK repeat</keyword>
<sequence>MDLTQSSQAVTSSVPKRGDQILQNAINSFRTVLTPEQLAEFDCIESVPETDAVLVFTAELDLRRQNKKGKSIASRLFPVLQAVHSFTSIIDTFISSNPTIAALVWGSVKMTMTIMLNAASYYEAFIELCIELGRICPRFEQYQALFPTSKRLQEALCTFNACIIDCCRRVIAMPKSSSGWTSPLNPLNPSFWQSFQQVFESDLQKLRDHSKNVNKEIRLAADQSQYRNNELQRLENEQADRSRRSLSRFMSRTRDNFDTMHRLQIMKKEELERQTNQKLLDSLSSYDYIKPLKQARQKRYPKSAEWIFNTDEFKRWVNGNTPNLLWCSGKMGSGKSIISASVIDYFLTHRSSAQSCVTFFFSRFDDSESMRAETIIRALARQLITIQDVLGDTKQALETLRKAQEDISSELSRLLTRLLLRKGPPSWIILDGIDECQKEERQIIIKVLISMLNDGANARLFITSRDHATSIFNGVSANLEEVSMNCSLARDGMAQLVDQAVQKCVDTEELLVSDQTLITEIKNTLTQHADGMILWVTLILRYLCSQPSNERIREGIALKNLPRNLTDIFNRVLDRIISEEKDNIVQALLPWIAAAKQPLTLSQLEECCLISPLQEYTIRDRYVNGIHLIDTWFQSLVEVDYETKTVHFIHACVQQFFLTTSDNPAFSNFRVRIQDADRHMGEICVTYLNFNDFKTTLARVRPPLPPIGPGEICQKALSNEWGWPRTLRLSQRIRGHKRRAADIDRTTASCTRVPDAGVQETTTLDHPFLAYASDHWLSHSVNFDQEHCQTWSLWKNMLMCGHELAASPVSEKHHQTIDKALVHWAICKPHSALLHIVAASTELIEQHHRALFDYVLEESDIKLLYHMVNTNKLGPAFNSLCCRAAGDGSLEIVKALFEAGVNINMPGFGNWLRSLPLGEAVAQGHIKVIEYLLRQGADPDLLIGDRQTTSLELAAELSELKSLQTCKLLIDAGVNLKNTEALVRSCDRGHKETIKLLLSAGVDVNTAFPARRWYLRYDGGSYVYAEKTALLEAFSALKPEFDIIQLLIGAGAKINIGSPQEGGYRLLREAIRSRDCNLVKILIREGANPSGRPGLYIDDTPLVLAIDEGLFEIIHFLLDSGAKVEGFSCIAERIPDRFKNGKDYEELSSRLKQADQK</sequence>
<dbReference type="EMBL" id="FCQH01000019">
    <property type="protein sequence ID" value="CVL07164.1"/>
    <property type="molecule type" value="Genomic_DNA"/>
</dbReference>
<dbReference type="Gene3D" id="1.25.40.20">
    <property type="entry name" value="Ankyrin repeat-containing domain"/>
    <property type="match status" value="1"/>
</dbReference>
<accession>A0A1L7U8Y1</accession>
<dbReference type="SMART" id="SM00248">
    <property type="entry name" value="ANK"/>
    <property type="match status" value="6"/>
</dbReference>